<organism evidence="2 3">
    <name type="scientific">Rhodotorula diobovata</name>
    <dbReference type="NCBI Taxonomy" id="5288"/>
    <lineage>
        <taxon>Eukaryota</taxon>
        <taxon>Fungi</taxon>
        <taxon>Dikarya</taxon>
        <taxon>Basidiomycota</taxon>
        <taxon>Pucciniomycotina</taxon>
        <taxon>Microbotryomycetes</taxon>
        <taxon>Sporidiobolales</taxon>
        <taxon>Sporidiobolaceae</taxon>
        <taxon>Rhodotorula</taxon>
    </lineage>
</organism>
<gene>
    <name evidence="2" type="ORF">DMC30DRAFT_356048</name>
</gene>
<dbReference type="OrthoDB" id="2519278at2759"/>
<proteinExistence type="predicted"/>
<keyword evidence="3" id="KW-1185">Reference proteome</keyword>
<dbReference type="Gene3D" id="1.20.1280.50">
    <property type="match status" value="1"/>
</dbReference>
<accession>A0A5C5FQB4</accession>
<reference evidence="2 3" key="1">
    <citation type="submission" date="2019-03" db="EMBL/GenBank/DDBJ databases">
        <title>Rhodosporidium diobovatum UCD-FST 08-225 genome sequencing, assembly, and annotation.</title>
        <authorList>
            <person name="Fakankun I.U."/>
            <person name="Fristensky B."/>
            <person name="Levin D.B."/>
        </authorList>
    </citation>
    <scope>NUCLEOTIDE SEQUENCE [LARGE SCALE GENOMIC DNA]</scope>
    <source>
        <strain evidence="2 3">UCD-FST 08-225</strain>
    </source>
</reference>
<evidence type="ECO:0000313" key="3">
    <source>
        <dbReference type="Proteomes" id="UP000311382"/>
    </source>
</evidence>
<protein>
    <recommendedName>
        <fullName evidence="1">F-box domain-containing protein</fullName>
    </recommendedName>
</protein>
<name>A0A5C5FQB4_9BASI</name>
<sequence length="222" mass="24875">MASPSQSPSPQAHAADDTVRARDSLPDELWFQILDELDYEGLHKAARLCKKVKAFIQDERFDDVLFRTKPPKKLPANSRVEIHPLLQATYCVFTKKDALTWASMGSDDSSEHTAFEYPAVDEFATVPACGIMNIDVGIGKKFPVTDRNGVKVRRLLQRLGHFWGQKPPAWMAYRIHGEYDVGPDEVTWQMMLGDRCGWTGWASAVVENEGKAVTLTADGYDS</sequence>
<dbReference type="EMBL" id="SOZI01000155">
    <property type="protein sequence ID" value="TNY18124.1"/>
    <property type="molecule type" value="Genomic_DNA"/>
</dbReference>
<feature type="domain" description="F-box" evidence="1">
    <location>
        <begin position="19"/>
        <end position="69"/>
    </location>
</feature>
<dbReference type="CDD" id="cd09917">
    <property type="entry name" value="F-box_SF"/>
    <property type="match status" value="1"/>
</dbReference>
<dbReference type="Pfam" id="PF00646">
    <property type="entry name" value="F-box"/>
    <property type="match status" value="1"/>
</dbReference>
<evidence type="ECO:0000259" key="1">
    <source>
        <dbReference type="PROSITE" id="PS50181"/>
    </source>
</evidence>
<evidence type="ECO:0000313" key="2">
    <source>
        <dbReference type="EMBL" id="TNY18124.1"/>
    </source>
</evidence>
<dbReference type="Proteomes" id="UP000311382">
    <property type="component" value="Unassembled WGS sequence"/>
</dbReference>
<dbReference type="PROSITE" id="PS50181">
    <property type="entry name" value="FBOX"/>
    <property type="match status" value="1"/>
</dbReference>
<dbReference type="InterPro" id="IPR036047">
    <property type="entry name" value="F-box-like_dom_sf"/>
</dbReference>
<dbReference type="SUPFAM" id="SSF81383">
    <property type="entry name" value="F-box domain"/>
    <property type="match status" value="1"/>
</dbReference>
<dbReference type="InterPro" id="IPR001810">
    <property type="entry name" value="F-box_dom"/>
</dbReference>
<dbReference type="AlphaFoldDB" id="A0A5C5FQB4"/>
<comment type="caution">
    <text evidence="2">The sequence shown here is derived from an EMBL/GenBank/DDBJ whole genome shotgun (WGS) entry which is preliminary data.</text>
</comment>